<feature type="transmembrane region" description="Helical" evidence="7">
    <location>
        <begin position="244"/>
        <end position="264"/>
    </location>
</feature>
<keyword evidence="3 7" id="KW-0812">Transmembrane</keyword>
<reference evidence="8 9" key="1">
    <citation type="journal article" date="2018" name="Mol. Biol. Evol.">
        <title>Broad Genomic Sampling Reveals a Smut Pathogenic Ancestry of the Fungal Clade Ustilaginomycotina.</title>
        <authorList>
            <person name="Kijpornyongpan T."/>
            <person name="Mondo S.J."/>
            <person name="Barry K."/>
            <person name="Sandor L."/>
            <person name="Lee J."/>
            <person name="Lipzen A."/>
            <person name="Pangilinan J."/>
            <person name="LaButti K."/>
            <person name="Hainaut M."/>
            <person name="Henrissat B."/>
            <person name="Grigoriev I.V."/>
            <person name="Spatafora J.W."/>
            <person name="Aime M.C."/>
        </authorList>
    </citation>
    <scope>NUCLEOTIDE SEQUENCE [LARGE SCALE GENOMIC DNA]</scope>
    <source>
        <strain evidence="8 9">MCA 4718</strain>
    </source>
</reference>
<keyword evidence="9" id="KW-1185">Reference proteome</keyword>
<dbReference type="PANTHER" id="PTHR43791:SF40">
    <property type="entry name" value="THIAMINE PATHWAY TRANSPORTER THI73"/>
    <property type="match status" value="1"/>
</dbReference>
<evidence type="ECO:0000256" key="2">
    <source>
        <dbReference type="ARBA" id="ARBA00022448"/>
    </source>
</evidence>
<dbReference type="RefSeq" id="XP_025349810.1">
    <property type="nucleotide sequence ID" value="XM_025495647.1"/>
</dbReference>
<name>A0A316UBP3_9BASI</name>
<dbReference type="Pfam" id="PF07690">
    <property type="entry name" value="MFS_1"/>
    <property type="match status" value="1"/>
</dbReference>
<dbReference type="Proteomes" id="UP000245942">
    <property type="component" value="Unassembled WGS sequence"/>
</dbReference>
<evidence type="ECO:0000313" key="8">
    <source>
        <dbReference type="EMBL" id="PWN22650.1"/>
    </source>
</evidence>
<feature type="transmembrane region" description="Helical" evidence="7">
    <location>
        <begin position="312"/>
        <end position="336"/>
    </location>
</feature>
<keyword evidence="5 7" id="KW-0472">Membrane</keyword>
<dbReference type="SUPFAM" id="SSF103473">
    <property type="entry name" value="MFS general substrate transporter"/>
    <property type="match status" value="1"/>
</dbReference>
<dbReference type="GO" id="GO:0022857">
    <property type="term" value="F:transmembrane transporter activity"/>
    <property type="evidence" value="ECO:0007669"/>
    <property type="project" value="InterPro"/>
</dbReference>
<evidence type="ECO:0000256" key="4">
    <source>
        <dbReference type="ARBA" id="ARBA00022989"/>
    </source>
</evidence>
<evidence type="ECO:0000256" key="1">
    <source>
        <dbReference type="ARBA" id="ARBA00004141"/>
    </source>
</evidence>
<feature type="compositionally biased region" description="Polar residues" evidence="6">
    <location>
        <begin position="30"/>
        <end position="39"/>
    </location>
</feature>
<feature type="transmembrane region" description="Helical" evidence="7">
    <location>
        <begin position="146"/>
        <end position="165"/>
    </location>
</feature>
<feature type="region of interest" description="Disordered" evidence="6">
    <location>
        <begin position="1"/>
        <end position="42"/>
    </location>
</feature>
<dbReference type="InterPro" id="IPR036259">
    <property type="entry name" value="MFS_trans_sf"/>
</dbReference>
<dbReference type="STRING" id="1684307.A0A316UBP3"/>
<dbReference type="EMBL" id="KZ819322">
    <property type="protein sequence ID" value="PWN22650.1"/>
    <property type="molecule type" value="Genomic_DNA"/>
</dbReference>
<proteinExistence type="predicted"/>
<feature type="transmembrane region" description="Helical" evidence="7">
    <location>
        <begin position="348"/>
        <end position="369"/>
    </location>
</feature>
<accession>A0A316UBP3</accession>
<feature type="transmembrane region" description="Helical" evidence="7">
    <location>
        <begin position="171"/>
        <end position="197"/>
    </location>
</feature>
<evidence type="ECO:0000313" key="9">
    <source>
        <dbReference type="Proteomes" id="UP000245942"/>
    </source>
</evidence>
<dbReference type="OrthoDB" id="6730379at2759"/>
<evidence type="ECO:0000256" key="6">
    <source>
        <dbReference type="SAM" id="MobiDB-lite"/>
    </source>
</evidence>
<feature type="transmembrane region" description="Helical" evidence="7">
    <location>
        <begin position="209"/>
        <end position="232"/>
    </location>
</feature>
<dbReference type="GO" id="GO:0016020">
    <property type="term" value="C:membrane"/>
    <property type="evidence" value="ECO:0007669"/>
    <property type="project" value="UniProtKB-SubCell"/>
</dbReference>
<feature type="transmembrane region" description="Helical" evidence="7">
    <location>
        <begin position="440"/>
        <end position="461"/>
    </location>
</feature>
<feature type="transmembrane region" description="Helical" evidence="7">
    <location>
        <begin position="408"/>
        <end position="428"/>
    </location>
</feature>
<feature type="transmembrane region" description="Helical" evidence="7">
    <location>
        <begin position="117"/>
        <end position="134"/>
    </location>
</feature>
<dbReference type="AlphaFoldDB" id="A0A316UBP3"/>
<protein>
    <submittedName>
        <fullName evidence="8">MFS general substrate transporter</fullName>
    </submittedName>
</protein>
<comment type="subcellular location">
    <subcellularLocation>
        <location evidence="1">Membrane</location>
        <topology evidence="1">Multi-pass membrane protein</topology>
    </subcellularLocation>
</comment>
<feature type="transmembrane region" description="Helical" evidence="7">
    <location>
        <begin position="376"/>
        <end position="396"/>
    </location>
</feature>
<dbReference type="InterPro" id="IPR011701">
    <property type="entry name" value="MFS"/>
</dbReference>
<sequence>MSPPSPTKSELLPSEEEGKGEVSLHPYLPDSTTPSQTEGNGEVLIRKADSNENVDEAYTLAGDVAVSYTEEEEKRVRRKCDMIVLPILASVYFSQFLDKTLLNYASITGLPITGTHYNQVSAAFYYGFLACVYIQTYFARKFNPTIYLGCNVVLWSIVLACHAAAPRFAPFFALRFLLGAFESVVAPTLITTVAAFYPKREQASRIASFYMCNGLTQMFGPLVAFGTTYYSGAGLGGTGSAWKLLYIVFGAAAFVVGVCVILFLPASPAHARFLDDREKRVALERIRDNSSGTVVKGWKLYQIKDAVTDPKLYLALAFTLFSSVPNGALSSFSSLIIKQFGYTSRQTLLLSIPGGFVASCFTIGISILSDRTSERILPAIICIVPAVIGLAILVGLGTDAKHHRPTAIFATIIIQTFGSALSLVYAWLATNMGGTSKKQVATFTNMFVFSVGNIIGSYVFTAPTAPAYVPGKTAVMICLIIAICLCIALRFYTAYEQRRKNRQLAQLREEKGWTDEDVAREKDAAAFKDMTDRENVHFRYMS</sequence>
<evidence type="ECO:0000256" key="5">
    <source>
        <dbReference type="ARBA" id="ARBA00023136"/>
    </source>
</evidence>
<evidence type="ECO:0000256" key="3">
    <source>
        <dbReference type="ARBA" id="ARBA00022692"/>
    </source>
</evidence>
<dbReference type="GeneID" id="37017381"/>
<feature type="transmembrane region" description="Helical" evidence="7">
    <location>
        <begin position="473"/>
        <end position="492"/>
    </location>
</feature>
<evidence type="ECO:0000256" key="7">
    <source>
        <dbReference type="SAM" id="Phobius"/>
    </source>
</evidence>
<keyword evidence="2" id="KW-0813">Transport</keyword>
<organism evidence="8 9">
    <name type="scientific">Pseudomicrostroma glucosiphilum</name>
    <dbReference type="NCBI Taxonomy" id="1684307"/>
    <lineage>
        <taxon>Eukaryota</taxon>
        <taxon>Fungi</taxon>
        <taxon>Dikarya</taxon>
        <taxon>Basidiomycota</taxon>
        <taxon>Ustilaginomycotina</taxon>
        <taxon>Exobasidiomycetes</taxon>
        <taxon>Microstromatales</taxon>
        <taxon>Microstromatales incertae sedis</taxon>
        <taxon>Pseudomicrostroma</taxon>
    </lineage>
</organism>
<dbReference type="Gene3D" id="1.20.1250.20">
    <property type="entry name" value="MFS general substrate transporter like domains"/>
    <property type="match status" value="2"/>
</dbReference>
<keyword evidence="4 7" id="KW-1133">Transmembrane helix</keyword>
<gene>
    <name evidence="8" type="ORF">BCV69DRAFT_93284</name>
</gene>
<dbReference type="PANTHER" id="PTHR43791">
    <property type="entry name" value="PERMEASE-RELATED"/>
    <property type="match status" value="1"/>
</dbReference>
<feature type="transmembrane region" description="Helical" evidence="7">
    <location>
        <begin position="80"/>
        <end position="97"/>
    </location>
</feature>